<comment type="catalytic activity">
    <reaction evidence="6">
        <text>coproporphyrinogen III + 3 O2 = coproporphyrin III + 3 H2O2</text>
        <dbReference type="Rhea" id="RHEA:43436"/>
        <dbReference type="ChEBI" id="CHEBI:15379"/>
        <dbReference type="ChEBI" id="CHEBI:16240"/>
        <dbReference type="ChEBI" id="CHEBI:57309"/>
        <dbReference type="ChEBI" id="CHEBI:131725"/>
        <dbReference type="EC" id="1.3.3.15"/>
    </reaction>
</comment>
<evidence type="ECO:0000259" key="7">
    <source>
        <dbReference type="Pfam" id="PF01593"/>
    </source>
</evidence>
<keyword evidence="6" id="KW-0963">Cytoplasm</keyword>
<dbReference type="GO" id="GO:0005737">
    <property type="term" value="C:cytoplasm"/>
    <property type="evidence" value="ECO:0007669"/>
    <property type="project" value="UniProtKB-SubCell"/>
</dbReference>
<dbReference type="Pfam" id="PF01593">
    <property type="entry name" value="Amino_oxidase"/>
    <property type="match status" value="1"/>
</dbReference>
<comment type="subcellular location">
    <subcellularLocation>
        <location evidence="6">Cytoplasm</location>
    </subcellularLocation>
</comment>
<dbReference type="Gene3D" id="1.10.3110.10">
    <property type="entry name" value="protoporphyrinogen ix oxidase, domain 3"/>
    <property type="match status" value="1"/>
</dbReference>
<dbReference type="Proteomes" id="UP000009011">
    <property type="component" value="Chromosome"/>
</dbReference>
<dbReference type="EMBL" id="CP003557">
    <property type="protein sequence ID" value="AFN73848.1"/>
    <property type="molecule type" value="Genomic_DNA"/>
</dbReference>
<evidence type="ECO:0000256" key="3">
    <source>
        <dbReference type="ARBA" id="ARBA00022827"/>
    </source>
</evidence>
<comment type="function">
    <text evidence="6">Involved in coproporphyrin-dependent heme b biosynthesis. Catalyzes the oxidation of coproporphyrinogen III to coproporphyrin III.</text>
</comment>
<dbReference type="InterPro" id="IPR002937">
    <property type="entry name" value="Amino_oxidase"/>
</dbReference>
<protein>
    <recommendedName>
        <fullName evidence="6">Coproporphyrinogen III oxidase</fullName>
        <ecNumber evidence="6">1.3.3.15</ecNumber>
    </recommendedName>
</protein>
<name>I6ZXR8_MELRP</name>
<dbReference type="EC" id="1.3.3.15" evidence="6"/>
<evidence type="ECO:0000313" key="9">
    <source>
        <dbReference type="Proteomes" id="UP000009011"/>
    </source>
</evidence>
<dbReference type="AlphaFoldDB" id="I6ZXR8"/>
<proteinExistence type="inferred from homology"/>
<gene>
    <name evidence="8" type="ordered locus">MROS_0605</name>
</gene>
<evidence type="ECO:0000256" key="2">
    <source>
        <dbReference type="ARBA" id="ARBA00022630"/>
    </source>
</evidence>
<dbReference type="UniPathway" id="UPA00252"/>
<organism evidence="8 9">
    <name type="scientific">Melioribacter roseus (strain DSM 23840 / JCM 17771 / VKM B-2668 / P3M-2)</name>
    <dbReference type="NCBI Taxonomy" id="1191523"/>
    <lineage>
        <taxon>Bacteria</taxon>
        <taxon>Pseudomonadati</taxon>
        <taxon>Ignavibacteriota</taxon>
        <taxon>Ignavibacteria</taxon>
        <taxon>Ignavibacteriales</taxon>
        <taxon>Melioribacteraceae</taxon>
        <taxon>Melioribacter</taxon>
    </lineage>
</organism>
<dbReference type="SUPFAM" id="SSF54373">
    <property type="entry name" value="FAD-linked reductases, C-terminal domain"/>
    <property type="match status" value="1"/>
</dbReference>
<feature type="domain" description="Amine oxidase" evidence="7">
    <location>
        <begin position="12"/>
        <end position="442"/>
    </location>
</feature>
<evidence type="ECO:0000256" key="4">
    <source>
        <dbReference type="ARBA" id="ARBA00023002"/>
    </source>
</evidence>
<dbReference type="PATRIC" id="fig|1191523.3.peg.633"/>
<comment type="similarity">
    <text evidence="6">Belongs to the protoporphyrinogen/coproporphyrinogen oxidase family. Coproporphyrinogen III oxidase subfamily.</text>
</comment>
<keyword evidence="9" id="KW-1185">Reference proteome</keyword>
<dbReference type="InterPro" id="IPR036188">
    <property type="entry name" value="FAD/NAD-bd_sf"/>
</dbReference>
<evidence type="ECO:0000256" key="6">
    <source>
        <dbReference type="RuleBase" id="RU364052"/>
    </source>
</evidence>
<evidence type="ECO:0000313" key="8">
    <source>
        <dbReference type="EMBL" id="AFN73848.1"/>
    </source>
</evidence>
<reference evidence="8 9" key="1">
    <citation type="journal article" date="2013" name="PLoS ONE">
        <title>Genomic analysis of Melioribacter roseus, facultatively anaerobic organotrophic bacterium representing a novel deep lineage within Bacteriodetes/Chlorobi group.</title>
        <authorList>
            <person name="Kadnikov V.V."/>
            <person name="Mardanov A.V."/>
            <person name="Podosokorskaya O.A."/>
            <person name="Gavrilov S.N."/>
            <person name="Kublanov I.V."/>
            <person name="Beletsky A.V."/>
            <person name="Bonch-Osmolovskaya E.A."/>
            <person name="Ravin N.V."/>
        </authorList>
    </citation>
    <scope>NUCLEOTIDE SEQUENCE [LARGE SCALE GENOMIC DNA]</scope>
    <source>
        <strain evidence="9">JCM 17771 / P3M-2</strain>
    </source>
</reference>
<dbReference type="InterPro" id="IPR050464">
    <property type="entry name" value="Zeta_carotene_desat/Oxidored"/>
</dbReference>
<dbReference type="PANTHER" id="PTHR42923">
    <property type="entry name" value="PROTOPORPHYRINOGEN OXIDASE"/>
    <property type="match status" value="1"/>
</dbReference>
<evidence type="ECO:0000256" key="5">
    <source>
        <dbReference type="ARBA" id="ARBA00023133"/>
    </source>
</evidence>
<dbReference type="eggNOG" id="COG1232">
    <property type="taxonomic scope" value="Bacteria"/>
</dbReference>
<keyword evidence="3 6" id="KW-0274">FAD</keyword>
<dbReference type="KEGG" id="mro:MROS_0605"/>
<dbReference type="GO" id="GO:0006783">
    <property type="term" value="P:heme biosynthetic process"/>
    <property type="evidence" value="ECO:0007669"/>
    <property type="project" value="UniProtKB-UniRule"/>
</dbReference>
<comment type="cofactor">
    <cofactor evidence="1 6">
        <name>FAD</name>
        <dbReference type="ChEBI" id="CHEBI:57692"/>
    </cofactor>
</comment>
<accession>I6ZXR8</accession>
<dbReference type="Gene3D" id="3.90.660.20">
    <property type="entry name" value="Protoporphyrinogen oxidase, mitochondrial, domain 2"/>
    <property type="match status" value="1"/>
</dbReference>
<keyword evidence="2 6" id="KW-0285">Flavoprotein</keyword>
<dbReference type="HOGENOM" id="CLU_009629_3_0_10"/>
<dbReference type="STRING" id="1191523.MROS_0605"/>
<dbReference type="GO" id="GO:0004729">
    <property type="term" value="F:oxygen-dependent protoporphyrinogen oxidase activity"/>
    <property type="evidence" value="ECO:0007669"/>
    <property type="project" value="UniProtKB-UniRule"/>
</dbReference>
<sequence>MSKKIVVLGAGISGLSTAYWLVKKGYDVTILETKNEPGGSMISRRLDNFLIDYGPNSGLETTPLIRKLVEEVNLSDKMIYANAAASKRYILKNGELIPLPMSPGSFIRTKLFSSGAKFRLMAEPFVSKSDDGYYQSIAEFVRRRLGNEFLDYAIDPFVSGVFAGDPEKLSVKSAFPKLYRLEEVYGGLIKGMIKGARERKQRNEESKQSAKMFSFLEGMQSLPNAIADKLKDNIVFSAKVLNVTGANDKQWKVTYELNGNRESITADTVISTLPAYIAAGVFGELDQKLAERLNSIYYPPVMVLYLGYNKKDIKRKLDGFGFLIPSKEKKHFLGAIWSSSIFPGRSPEDMAAFTLFVGGARSPQLFEMEKSDLIKKVLSEFHQIMNIKGEPVLIENKLWQKAIPQYNLGYIEHEKYFEVFEENHRGIYLRGNYRGGISVGDCIKNSELEIK</sequence>
<dbReference type="InterPro" id="IPR004572">
    <property type="entry name" value="Protoporphyrinogen_oxidase"/>
</dbReference>
<dbReference type="NCBIfam" id="TIGR00562">
    <property type="entry name" value="proto_IX_ox"/>
    <property type="match status" value="1"/>
</dbReference>
<dbReference type="RefSeq" id="WP_014855285.1">
    <property type="nucleotide sequence ID" value="NC_018178.1"/>
</dbReference>
<dbReference type="OrthoDB" id="9805195at2"/>
<dbReference type="SUPFAM" id="SSF51905">
    <property type="entry name" value="FAD/NAD(P)-binding domain"/>
    <property type="match status" value="1"/>
</dbReference>
<comment type="pathway">
    <text evidence="6">Porphyrin-containing compound metabolism; protoheme biosynthesis.</text>
</comment>
<dbReference type="Gene3D" id="3.50.50.60">
    <property type="entry name" value="FAD/NAD(P)-binding domain"/>
    <property type="match status" value="1"/>
</dbReference>
<dbReference type="PANTHER" id="PTHR42923:SF3">
    <property type="entry name" value="PROTOPORPHYRINOGEN OXIDASE"/>
    <property type="match status" value="1"/>
</dbReference>
<keyword evidence="4 6" id="KW-0560">Oxidoreductase</keyword>
<evidence type="ECO:0000256" key="1">
    <source>
        <dbReference type="ARBA" id="ARBA00001974"/>
    </source>
</evidence>
<keyword evidence="5 6" id="KW-0350">Heme biosynthesis</keyword>